<feature type="compositionally biased region" description="Basic and acidic residues" evidence="6">
    <location>
        <begin position="729"/>
        <end position="738"/>
    </location>
</feature>
<feature type="compositionally biased region" description="Basic residues" evidence="6">
    <location>
        <begin position="739"/>
        <end position="748"/>
    </location>
</feature>
<dbReference type="GO" id="GO:0007130">
    <property type="term" value="P:synaptonemal complex assembly"/>
    <property type="evidence" value="ECO:0007669"/>
    <property type="project" value="TreeGrafter"/>
</dbReference>
<dbReference type="GO" id="GO:0005694">
    <property type="term" value="C:chromosome"/>
    <property type="evidence" value="ECO:0007669"/>
    <property type="project" value="UniProtKB-SubCell"/>
</dbReference>
<proteinExistence type="predicted"/>
<gene>
    <name evidence="8" type="ORF">DSM5745_09603</name>
</gene>
<dbReference type="PANTHER" id="PTHR48225">
    <property type="entry name" value="HORMA DOMAIN-CONTAINING PROTEIN 1"/>
    <property type="match status" value="1"/>
</dbReference>
<dbReference type="InterPro" id="IPR051294">
    <property type="entry name" value="HORMA_MeioticProgression"/>
</dbReference>
<dbReference type="Gene3D" id="3.30.40.10">
    <property type="entry name" value="Zinc/RING finger domain, C3HC4 (zinc finger)"/>
    <property type="match status" value="1"/>
</dbReference>
<protein>
    <recommendedName>
        <fullName evidence="7">HORMA domain-containing protein</fullName>
    </recommendedName>
</protein>
<evidence type="ECO:0000259" key="7">
    <source>
        <dbReference type="PROSITE" id="PS50815"/>
    </source>
</evidence>
<evidence type="ECO:0000313" key="8">
    <source>
        <dbReference type="EMBL" id="RDW65864.1"/>
    </source>
</evidence>
<dbReference type="OrthoDB" id="1928087at2759"/>
<feature type="domain" description="HORMA" evidence="7">
    <location>
        <begin position="60"/>
        <end position="307"/>
    </location>
</feature>
<accession>A0A3D8QWF9</accession>
<organism evidence="8 9">
    <name type="scientific">Aspergillus mulundensis</name>
    <dbReference type="NCBI Taxonomy" id="1810919"/>
    <lineage>
        <taxon>Eukaryota</taxon>
        <taxon>Fungi</taxon>
        <taxon>Dikarya</taxon>
        <taxon>Ascomycota</taxon>
        <taxon>Pezizomycotina</taxon>
        <taxon>Eurotiomycetes</taxon>
        <taxon>Eurotiomycetidae</taxon>
        <taxon>Eurotiales</taxon>
        <taxon>Aspergillaceae</taxon>
        <taxon>Aspergillus</taxon>
        <taxon>Aspergillus subgen. Nidulantes</taxon>
    </lineage>
</organism>
<dbReference type="Proteomes" id="UP000256690">
    <property type="component" value="Unassembled WGS sequence"/>
</dbReference>
<dbReference type="Gene3D" id="3.30.900.10">
    <property type="entry name" value="HORMA domain"/>
    <property type="match status" value="1"/>
</dbReference>
<sequence>MVRIKFTQPPTAVRPQHAQPRANLPSDSSAPASSPPIETGTATDALAKLGPEKSLALQQQQSLEMVKIMLHVSFGTLFYLREFLPLQCFDDRDLKTAQRQQKFSYREFIDNSLSPSVSNGASDGTFGTGKRGQPLKIIVRGSEPKADMIINVLETGIFDALSMSVLEAIQLTVIADKEAPENVLESYTFSFRYSEGVGDLNKRLETLSIQPCGYVANMKTAHTARVGLESIVRRLITLSSFLPTLPNKRALGINLFYTEDCPPDYEPPGFSGGKDDIINYPLTDQWMRESQACGKMESGWHTVGLKVTSLKWIGPEPEESESIPQIPSQIEYKDAVTRGEDIGFEDEENKLQNSQGEGSSQEATQDVVERERLQLMMPSQEVQSSNVDLISTQPVKPVLTMETEETETAGESQKFALRKEKIAEIRKKSKSKKMNGRDRTPQDHLEIKCQCEWNGEEEDTITCSFCHTRQHRLCYGYVGAHKFAVSDVHACYRCLLEPNESKVLESMNNVVLSRRAMNLIADEGIPTSSQVFGQKLHCSDKAVSRLKEFLKRKGIFQPIPGYTPKESVRRGLPPYRVPDKESVRQTIEEDIMNPMSKIQHHYTIEYVPSSVEELSPPSTSQANGLSKSASQVSVVLRRSNRSGDQRANEAQDKSKGSSPQASSSQRRTRSSNAHSVIADRRRRSEANQTLLTPQPVNKDTPISTRKRTRSSQNGPEPRPVTPSQSPTTDQERESEGLRRSARRKRRKISNYSKLLDVGAESSGNE</sequence>
<dbReference type="GO" id="GO:0005634">
    <property type="term" value="C:nucleus"/>
    <property type="evidence" value="ECO:0007669"/>
    <property type="project" value="UniProtKB-SubCell"/>
</dbReference>
<dbReference type="SUPFAM" id="SSF56019">
    <property type="entry name" value="The spindle assembly checkpoint protein mad2"/>
    <property type="match status" value="1"/>
</dbReference>
<feature type="region of interest" description="Disordered" evidence="6">
    <location>
        <begin position="1"/>
        <end position="41"/>
    </location>
</feature>
<dbReference type="AlphaFoldDB" id="A0A3D8QWF9"/>
<comment type="caution">
    <text evidence="8">The sequence shown here is derived from an EMBL/GenBank/DDBJ whole genome shotgun (WGS) entry which is preliminary data.</text>
</comment>
<evidence type="ECO:0000256" key="1">
    <source>
        <dbReference type="ARBA" id="ARBA00004123"/>
    </source>
</evidence>
<comment type="subcellular location">
    <subcellularLocation>
        <location evidence="2">Chromosome</location>
    </subcellularLocation>
    <subcellularLocation>
        <location evidence="1">Nucleus</location>
    </subcellularLocation>
</comment>
<dbReference type="SUPFAM" id="SSF57903">
    <property type="entry name" value="FYVE/PHD zinc finger"/>
    <property type="match status" value="1"/>
</dbReference>
<dbReference type="RefSeq" id="XP_026599967.1">
    <property type="nucleotide sequence ID" value="XM_026751619.1"/>
</dbReference>
<dbReference type="PANTHER" id="PTHR48225:SF7">
    <property type="entry name" value="MEIOSIS-SPECIFIC PROTEIN HOP1"/>
    <property type="match status" value="1"/>
</dbReference>
<dbReference type="InterPro" id="IPR011011">
    <property type="entry name" value="Znf_FYVE_PHD"/>
</dbReference>
<keyword evidence="3" id="KW-0158">Chromosome</keyword>
<dbReference type="GeneID" id="38119973"/>
<evidence type="ECO:0000256" key="4">
    <source>
        <dbReference type="ARBA" id="ARBA00023242"/>
    </source>
</evidence>
<dbReference type="Pfam" id="PF02301">
    <property type="entry name" value="HORMA"/>
    <property type="match status" value="1"/>
</dbReference>
<feature type="compositionally biased region" description="Low complexity" evidence="6">
    <location>
        <begin position="25"/>
        <end position="36"/>
    </location>
</feature>
<dbReference type="GO" id="GO:0051598">
    <property type="term" value="P:meiotic recombination checkpoint signaling"/>
    <property type="evidence" value="ECO:0007669"/>
    <property type="project" value="TreeGrafter"/>
</dbReference>
<feature type="region of interest" description="Disordered" evidence="6">
    <location>
        <begin position="612"/>
        <end position="765"/>
    </location>
</feature>
<feature type="compositionally biased region" description="Low complexity" evidence="6">
    <location>
        <begin position="656"/>
        <end position="665"/>
    </location>
</feature>
<feature type="compositionally biased region" description="Basic and acidic residues" evidence="6">
    <location>
        <begin position="641"/>
        <end position="655"/>
    </location>
</feature>
<keyword evidence="5" id="KW-0469">Meiosis</keyword>
<feature type="compositionally biased region" description="Polar residues" evidence="6">
    <location>
        <begin position="621"/>
        <end position="633"/>
    </location>
</feature>
<dbReference type="STRING" id="1810919.A0A3D8QWF9"/>
<evidence type="ECO:0000256" key="2">
    <source>
        <dbReference type="ARBA" id="ARBA00004286"/>
    </source>
</evidence>
<dbReference type="PROSITE" id="PS50815">
    <property type="entry name" value="HORMA"/>
    <property type="match status" value="1"/>
</dbReference>
<evidence type="ECO:0000313" key="9">
    <source>
        <dbReference type="Proteomes" id="UP000256690"/>
    </source>
</evidence>
<reference evidence="8 9" key="1">
    <citation type="journal article" date="2018" name="IMA Fungus">
        <title>IMA Genome-F 9: Draft genome sequence of Annulohypoxylon stygium, Aspergillus mulundensis, Berkeleyomyces basicola (syn. Thielaviopsis basicola), Ceratocystis smalleyi, two Cercospora beticola strains, Coleophoma cylindrospora, Fusarium fracticaudum, Phialophora cf. hyalina, and Morchella septimelata.</title>
        <authorList>
            <person name="Wingfield B.D."/>
            <person name="Bills G.F."/>
            <person name="Dong Y."/>
            <person name="Huang W."/>
            <person name="Nel W.J."/>
            <person name="Swalarsk-Parry B.S."/>
            <person name="Vaghefi N."/>
            <person name="Wilken P.M."/>
            <person name="An Z."/>
            <person name="de Beer Z.W."/>
            <person name="De Vos L."/>
            <person name="Chen L."/>
            <person name="Duong T.A."/>
            <person name="Gao Y."/>
            <person name="Hammerbacher A."/>
            <person name="Kikkert J.R."/>
            <person name="Li Y."/>
            <person name="Li H."/>
            <person name="Li K."/>
            <person name="Li Q."/>
            <person name="Liu X."/>
            <person name="Ma X."/>
            <person name="Naidoo K."/>
            <person name="Pethybridge S.J."/>
            <person name="Sun J."/>
            <person name="Steenkamp E.T."/>
            <person name="van der Nest M.A."/>
            <person name="van Wyk S."/>
            <person name="Wingfield M.J."/>
            <person name="Xiong C."/>
            <person name="Yue Q."/>
            <person name="Zhang X."/>
        </authorList>
    </citation>
    <scope>NUCLEOTIDE SEQUENCE [LARGE SCALE GENOMIC DNA]</scope>
    <source>
        <strain evidence="8 9">DSM 5745</strain>
    </source>
</reference>
<dbReference type="EMBL" id="PVWQ01000013">
    <property type="protein sequence ID" value="RDW65864.1"/>
    <property type="molecule type" value="Genomic_DNA"/>
</dbReference>
<evidence type="ECO:0000256" key="3">
    <source>
        <dbReference type="ARBA" id="ARBA00022454"/>
    </source>
</evidence>
<keyword evidence="9" id="KW-1185">Reference proteome</keyword>
<dbReference type="InterPro" id="IPR013083">
    <property type="entry name" value="Znf_RING/FYVE/PHD"/>
</dbReference>
<evidence type="ECO:0000256" key="5">
    <source>
        <dbReference type="ARBA" id="ARBA00023254"/>
    </source>
</evidence>
<keyword evidence="4" id="KW-0539">Nucleus</keyword>
<dbReference type="InterPro" id="IPR003511">
    <property type="entry name" value="HORMA_dom"/>
</dbReference>
<evidence type="ECO:0000256" key="6">
    <source>
        <dbReference type="SAM" id="MobiDB-lite"/>
    </source>
</evidence>
<name>A0A3D8QWF9_9EURO</name>
<dbReference type="InterPro" id="IPR036570">
    <property type="entry name" value="HORMA_dom_sf"/>
</dbReference>
<feature type="compositionally biased region" description="Polar residues" evidence="6">
    <location>
        <begin position="686"/>
        <end position="703"/>
    </location>
</feature>